<evidence type="ECO:0000313" key="1">
    <source>
        <dbReference type="EMBL" id="TKT90721.1"/>
    </source>
</evidence>
<name>A0A4U6D3L0_9BACT</name>
<keyword evidence="2" id="KW-1185">Reference proteome</keyword>
<comment type="caution">
    <text evidence="1">The sequence shown here is derived from an EMBL/GenBank/DDBJ whole genome shotgun (WGS) entry which is preliminary data.</text>
</comment>
<dbReference type="RefSeq" id="WP_137341265.1">
    <property type="nucleotide sequence ID" value="NZ_BSQH01000003.1"/>
</dbReference>
<dbReference type="AlphaFoldDB" id="A0A4U6D3L0"/>
<sequence length="98" mass="11299">MKLVTIELKDKILEYIIETRNGAMFTIDDKSAEESFEISEGLLFSFLKELEQLGYIRGLVGYGRGDSLHCISNRHLLFTWWIFKTLQFKKSFGGSADI</sequence>
<gene>
    <name evidence="1" type="ORF">FDK13_17275</name>
</gene>
<dbReference type="Proteomes" id="UP000304900">
    <property type="component" value="Unassembled WGS sequence"/>
</dbReference>
<protein>
    <submittedName>
        <fullName evidence="1">Uncharacterized protein</fullName>
    </submittedName>
</protein>
<organism evidence="1 2">
    <name type="scientific">Dyadobacter frigoris</name>
    <dbReference type="NCBI Taxonomy" id="2576211"/>
    <lineage>
        <taxon>Bacteria</taxon>
        <taxon>Pseudomonadati</taxon>
        <taxon>Bacteroidota</taxon>
        <taxon>Cytophagia</taxon>
        <taxon>Cytophagales</taxon>
        <taxon>Spirosomataceae</taxon>
        <taxon>Dyadobacter</taxon>
    </lineage>
</organism>
<dbReference type="EMBL" id="SZVO01000008">
    <property type="protein sequence ID" value="TKT90721.1"/>
    <property type="molecule type" value="Genomic_DNA"/>
</dbReference>
<proteinExistence type="predicted"/>
<reference evidence="1 2" key="1">
    <citation type="submission" date="2019-05" db="EMBL/GenBank/DDBJ databases">
        <title>Dyadobacter AR-3-8 sp. nov., isolated from arctic soil.</title>
        <authorList>
            <person name="Chaudhary D.K."/>
        </authorList>
    </citation>
    <scope>NUCLEOTIDE SEQUENCE [LARGE SCALE GENOMIC DNA]</scope>
    <source>
        <strain evidence="1 2">AR-3-8</strain>
    </source>
</reference>
<accession>A0A4U6D3L0</accession>
<evidence type="ECO:0000313" key="2">
    <source>
        <dbReference type="Proteomes" id="UP000304900"/>
    </source>
</evidence>